<keyword evidence="3" id="KW-1185">Reference proteome</keyword>
<evidence type="ECO:0000256" key="1">
    <source>
        <dbReference type="SAM" id="MobiDB-lite"/>
    </source>
</evidence>
<dbReference type="Proteomes" id="UP000738349">
    <property type="component" value="Unassembled WGS sequence"/>
</dbReference>
<dbReference type="AlphaFoldDB" id="A0A9P9FHP8"/>
<dbReference type="OrthoDB" id="5015991at2759"/>
<sequence>MCYFNQIRWSCGFWRWRDFRQQCSKEYRTGETCGLKLVYETQIEPDVCKLCHDTEKKQRRYEKMYRDLQRWQREGGRTATIERACGEMHGILGQIYQMREEHSYRSYGGGFGGGMTFQSVSSGVALGGPSVSAMPTMSSLFTMPTFSSSVKVPERLPSPEYGDEVQDHARLRHATPSRSAPTIIPTALRTLPGPPAPPLGSFQDDSVYNGKILTVRPLSLKSLTRTRPKQRTRLQEIGRAPIE</sequence>
<evidence type="ECO:0000313" key="3">
    <source>
        <dbReference type="Proteomes" id="UP000738349"/>
    </source>
</evidence>
<dbReference type="EMBL" id="JAGMUV010000004">
    <property type="protein sequence ID" value="KAH7161683.1"/>
    <property type="molecule type" value="Genomic_DNA"/>
</dbReference>
<proteinExistence type="predicted"/>
<evidence type="ECO:0000313" key="2">
    <source>
        <dbReference type="EMBL" id="KAH7161683.1"/>
    </source>
</evidence>
<protein>
    <submittedName>
        <fullName evidence="2">Uncharacterized protein</fullName>
    </submittedName>
</protein>
<organism evidence="2 3">
    <name type="scientific">Dactylonectria macrodidyma</name>
    <dbReference type="NCBI Taxonomy" id="307937"/>
    <lineage>
        <taxon>Eukaryota</taxon>
        <taxon>Fungi</taxon>
        <taxon>Dikarya</taxon>
        <taxon>Ascomycota</taxon>
        <taxon>Pezizomycotina</taxon>
        <taxon>Sordariomycetes</taxon>
        <taxon>Hypocreomycetidae</taxon>
        <taxon>Hypocreales</taxon>
        <taxon>Nectriaceae</taxon>
        <taxon>Dactylonectria</taxon>
    </lineage>
</organism>
<gene>
    <name evidence="2" type="ORF">EDB81DRAFT_785314</name>
</gene>
<reference evidence="2" key="1">
    <citation type="journal article" date="2021" name="Nat. Commun.">
        <title>Genetic determinants of endophytism in the Arabidopsis root mycobiome.</title>
        <authorList>
            <person name="Mesny F."/>
            <person name="Miyauchi S."/>
            <person name="Thiergart T."/>
            <person name="Pickel B."/>
            <person name="Atanasova L."/>
            <person name="Karlsson M."/>
            <person name="Huettel B."/>
            <person name="Barry K.W."/>
            <person name="Haridas S."/>
            <person name="Chen C."/>
            <person name="Bauer D."/>
            <person name="Andreopoulos W."/>
            <person name="Pangilinan J."/>
            <person name="LaButti K."/>
            <person name="Riley R."/>
            <person name="Lipzen A."/>
            <person name="Clum A."/>
            <person name="Drula E."/>
            <person name="Henrissat B."/>
            <person name="Kohler A."/>
            <person name="Grigoriev I.V."/>
            <person name="Martin F.M."/>
            <person name="Hacquard S."/>
        </authorList>
    </citation>
    <scope>NUCLEOTIDE SEQUENCE</scope>
    <source>
        <strain evidence="2">MPI-CAGE-AT-0147</strain>
    </source>
</reference>
<name>A0A9P9FHP8_9HYPO</name>
<comment type="caution">
    <text evidence="2">The sequence shown here is derived from an EMBL/GenBank/DDBJ whole genome shotgun (WGS) entry which is preliminary data.</text>
</comment>
<accession>A0A9P9FHP8</accession>
<feature type="region of interest" description="Disordered" evidence="1">
    <location>
        <begin position="224"/>
        <end position="243"/>
    </location>
</feature>